<dbReference type="Proteomes" id="UP001632038">
    <property type="component" value="Unassembled WGS sequence"/>
</dbReference>
<evidence type="ECO:0000256" key="1">
    <source>
        <dbReference type="ARBA" id="ARBA00001936"/>
    </source>
</evidence>
<gene>
    <name evidence="9" type="ORF">CASFOL_000465</name>
</gene>
<sequence>MPLQKGCGKDRPKVGQNYGSYIAWIAVDRRADSGTVFQGELCGFSLLKVRRSYYYFFECGHGTNEFPGRTVTFEPAKVKYVYLEMREKQYDKKAYVDFFTEQTALTPLVTDVMLHIASADKKLGTCFTRRNCHANRCEDKHITDLANEVRRIILQDESSILKVQVYEHRLIDDMVAYALKSEGGYVWACKNYDKDVQSDLLAQESMLVERRAEDIHTNRPTCSKHGAK</sequence>
<dbReference type="EMBL" id="JAVIJP010000001">
    <property type="protein sequence ID" value="KAL3656069.1"/>
    <property type="molecule type" value="Genomic_DNA"/>
</dbReference>
<dbReference type="GO" id="GO:0046872">
    <property type="term" value="F:metal ion binding"/>
    <property type="evidence" value="ECO:0007669"/>
    <property type="project" value="UniProtKB-KW"/>
</dbReference>
<evidence type="ECO:0000313" key="10">
    <source>
        <dbReference type="Proteomes" id="UP001632038"/>
    </source>
</evidence>
<evidence type="ECO:0000256" key="7">
    <source>
        <dbReference type="ARBA" id="ARBA00023002"/>
    </source>
</evidence>
<comment type="similarity">
    <text evidence="3">Belongs to the isocitrate and isopropylmalate dehydrogenases family.</text>
</comment>
<evidence type="ECO:0000256" key="4">
    <source>
        <dbReference type="ARBA" id="ARBA00022532"/>
    </source>
</evidence>
<organism evidence="9 10">
    <name type="scientific">Castilleja foliolosa</name>
    <dbReference type="NCBI Taxonomy" id="1961234"/>
    <lineage>
        <taxon>Eukaryota</taxon>
        <taxon>Viridiplantae</taxon>
        <taxon>Streptophyta</taxon>
        <taxon>Embryophyta</taxon>
        <taxon>Tracheophyta</taxon>
        <taxon>Spermatophyta</taxon>
        <taxon>Magnoliopsida</taxon>
        <taxon>eudicotyledons</taxon>
        <taxon>Gunneridae</taxon>
        <taxon>Pentapetalae</taxon>
        <taxon>asterids</taxon>
        <taxon>lamiids</taxon>
        <taxon>Lamiales</taxon>
        <taxon>Orobanchaceae</taxon>
        <taxon>Pedicularideae</taxon>
        <taxon>Castillejinae</taxon>
        <taxon>Castilleja</taxon>
    </lineage>
</organism>
<reference evidence="10" key="1">
    <citation type="journal article" date="2024" name="IScience">
        <title>Strigolactones Initiate the Formation of Haustorium-like Structures in Castilleja.</title>
        <authorList>
            <person name="Buerger M."/>
            <person name="Peterson D."/>
            <person name="Chory J."/>
        </authorList>
    </citation>
    <scope>NUCLEOTIDE SEQUENCE [LARGE SCALE GENOMIC DNA]</scope>
</reference>
<keyword evidence="5" id="KW-0479">Metal-binding</keyword>
<dbReference type="PANTHER" id="PTHR11822">
    <property type="entry name" value="NADP-SPECIFIC ISOCITRATE DEHYDROGENASE"/>
    <property type="match status" value="1"/>
</dbReference>
<evidence type="ECO:0000256" key="8">
    <source>
        <dbReference type="ARBA" id="ARBA00023211"/>
    </source>
</evidence>
<keyword evidence="8" id="KW-0464">Manganese</keyword>
<comment type="caution">
    <text evidence="9">The sequence shown here is derived from an EMBL/GenBank/DDBJ whole genome shotgun (WGS) entry which is preliminary data.</text>
</comment>
<keyword evidence="4" id="KW-0816">Tricarboxylic acid cycle</keyword>
<dbReference type="Gene3D" id="3.40.718.10">
    <property type="entry name" value="Isopropylmalate Dehydrogenase"/>
    <property type="match status" value="1"/>
</dbReference>
<dbReference type="GO" id="GO:0016491">
    <property type="term" value="F:oxidoreductase activity"/>
    <property type="evidence" value="ECO:0007669"/>
    <property type="project" value="UniProtKB-KW"/>
</dbReference>
<name>A0ABD3EPC0_9LAMI</name>
<dbReference type="SUPFAM" id="SSF53659">
    <property type="entry name" value="Isocitrate/Isopropylmalate dehydrogenase-like"/>
    <property type="match status" value="1"/>
</dbReference>
<dbReference type="GO" id="GO:0006099">
    <property type="term" value="P:tricarboxylic acid cycle"/>
    <property type="evidence" value="ECO:0007669"/>
    <property type="project" value="UniProtKB-KW"/>
</dbReference>
<evidence type="ECO:0000256" key="6">
    <source>
        <dbReference type="ARBA" id="ARBA00022842"/>
    </source>
</evidence>
<proteinExistence type="inferred from homology"/>
<protein>
    <submittedName>
        <fullName evidence="9">Uncharacterized protein</fullName>
    </submittedName>
</protein>
<comment type="cofactor">
    <cofactor evidence="2">
        <name>Mg(2+)</name>
        <dbReference type="ChEBI" id="CHEBI:18420"/>
    </cofactor>
</comment>
<dbReference type="AlphaFoldDB" id="A0ABD3EPC0"/>
<keyword evidence="10" id="KW-1185">Reference proteome</keyword>
<accession>A0ABD3EPC0</accession>
<comment type="cofactor">
    <cofactor evidence="1">
        <name>Mn(2+)</name>
        <dbReference type="ChEBI" id="CHEBI:29035"/>
    </cofactor>
</comment>
<evidence type="ECO:0000256" key="3">
    <source>
        <dbReference type="ARBA" id="ARBA00007769"/>
    </source>
</evidence>
<evidence type="ECO:0000313" key="9">
    <source>
        <dbReference type="EMBL" id="KAL3656069.1"/>
    </source>
</evidence>
<evidence type="ECO:0000256" key="2">
    <source>
        <dbReference type="ARBA" id="ARBA00001946"/>
    </source>
</evidence>
<dbReference type="PANTHER" id="PTHR11822:SF5">
    <property type="entry name" value="ISOCITRATE DEHYDROGENASE [NADP], CHLOROPLASTIC_MITOCHONDRIAL"/>
    <property type="match status" value="1"/>
</dbReference>
<evidence type="ECO:0000256" key="5">
    <source>
        <dbReference type="ARBA" id="ARBA00022723"/>
    </source>
</evidence>
<keyword evidence="7" id="KW-0560">Oxidoreductase</keyword>
<dbReference type="InterPro" id="IPR004790">
    <property type="entry name" value="Isocitrate_DH_NADP"/>
</dbReference>
<keyword evidence="6" id="KW-0460">Magnesium</keyword>